<feature type="domain" description="NAB" evidence="4">
    <location>
        <begin position="9"/>
        <end position="84"/>
    </location>
</feature>
<feature type="compositionally biased region" description="Basic and acidic residues" evidence="3">
    <location>
        <begin position="18"/>
        <end position="30"/>
    </location>
</feature>
<evidence type="ECO:0000256" key="1">
    <source>
        <dbReference type="ARBA" id="ARBA00023054"/>
    </source>
</evidence>
<feature type="coiled-coil region" evidence="2">
    <location>
        <begin position="185"/>
        <end position="219"/>
    </location>
</feature>
<sequence length="508" mass="59690">MFKHRLRGFSKSFGGHIDPQKSEALKRTKTDMETELSRIAKLIKNEEQCKKDGKSMKVKEFVWLVEDFYIQSLYPQYSRLTGEYVKSDPSKVDKMSSASSSSSESEYFSAEETDYYSDISDSNQKPFPRETEPSTLELRNPELRVKQLLFTQNADLHRRIFELQVLLNKSKGTVSVLQGKLQTNEDRSASKIAELMARIRELEHEAKTMRTQKGKSEEKIRRNRSEALNQKKDFDDQINAMQHMLDSVRNHSKELEVQLERTRVEASQSCSDLAEEKECFLARIRELELELESRCRKQHHLEDRNNELERAMARRVQEISELRRDHEDFKEGATMHAEALKALVEKLKTSVVDSEETIDKLTECIEQMDAENREARIEYEEKELMLKEMVWKLEAMVSKEGGVKLNLMKEVKQLERKVEKLERIVKEKDYELMGLAEKKKEAIRQLCSLVEFHRNRYFYLKDSMSKSKRFWYEVVMRQPTTLYLLAATATNHGKKLLLPLCSYVTMFD</sequence>
<keyword evidence="1 2" id="KW-0175">Coiled coil</keyword>
<evidence type="ECO:0000256" key="2">
    <source>
        <dbReference type="SAM" id="Coils"/>
    </source>
</evidence>
<feature type="region of interest" description="Disordered" evidence="3">
    <location>
        <begin position="1"/>
        <end position="30"/>
    </location>
</feature>
<dbReference type="EMBL" id="CP039348">
    <property type="protein sequence ID" value="QCD91712.1"/>
    <property type="molecule type" value="Genomic_DNA"/>
</dbReference>
<name>A0A4D6LS08_VIGUN</name>
<dbReference type="Proteomes" id="UP000501690">
    <property type="component" value="Linkage Group LG4"/>
</dbReference>
<evidence type="ECO:0000259" key="4">
    <source>
        <dbReference type="PROSITE" id="PS51774"/>
    </source>
</evidence>
<gene>
    <name evidence="5" type="ORF">DEO72_LG4g2679</name>
</gene>
<evidence type="ECO:0000313" key="5">
    <source>
        <dbReference type="EMBL" id="QCD91712.1"/>
    </source>
</evidence>
<dbReference type="GO" id="GO:0005856">
    <property type="term" value="C:cytoskeleton"/>
    <property type="evidence" value="ECO:0007669"/>
    <property type="project" value="TreeGrafter"/>
</dbReference>
<organism evidence="5 6">
    <name type="scientific">Vigna unguiculata</name>
    <name type="common">Cowpea</name>
    <dbReference type="NCBI Taxonomy" id="3917"/>
    <lineage>
        <taxon>Eukaryota</taxon>
        <taxon>Viridiplantae</taxon>
        <taxon>Streptophyta</taxon>
        <taxon>Embryophyta</taxon>
        <taxon>Tracheophyta</taxon>
        <taxon>Spermatophyta</taxon>
        <taxon>Magnoliopsida</taxon>
        <taxon>eudicotyledons</taxon>
        <taxon>Gunneridae</taxon>
        <taxon>Pentapetalae</taxon>
        <taxon>rosids</taxon>
        <taxon>fabids</taxon>
        <taxon>Fabales</taxon>
        <taxon>Fabaceae</taxon>
        <taxon>Papilionoideae</taxon>
        <taxon>50 kb inversion clade</taxon>
        <taxon>NPAAA clade</taxon>
        <taxon>indigoferoid/millettioid clade</taxon>
        <taxon>Phaseoleae</taxon>
        <taxon>Vigna</taxon>
    </lineage>
</organism>
<accession>A0A4D6LS08</accession>
<dbReference type="GO" id="GO:0003779">
    <property type="term" value="F:actin binding"/>
    <property type="evidence" value="ECO:0007669"/>
    <property type="project" value="InterPro"/>
</dbReference>
<dbReference type="GO" id="GO:0005200">
    <property type="term" value="F:structural constituent of cytoskeleton"/>
    <property type="evidence" value="ECO:0007669"/>
    <property type="project" value="TreeGrafter"/>
</dbReference>
<keyword evidence="6" id="KW-1185">Reference proteome</keyword>
<proteinExistence type="predicted"/>
<dbReference type="PANTHER" id="PTHR47357">
    <property type="entry name" value="COP1-INTERACTIVE PROTEIN 1"/>
    <property type="match status" value="1"/>
</dbReference>
<dbReference type="InterPro" id="IPR011684">
    <property type="entry name" value="NAB"/>
</dbReference>
<evidence type="ECO:0000313" key="6">
    <source>
        <dbReference type="Proteomes" id="UP000501690"/>
    </source>
</evidence>
<dbReference type="PROSITE" id="PS51774">
    <property type="entry name" value="NAB"/>
    <property type="match status" value="1"/>
</dbReference>
<reference evidence="5 6" key="1">
    <citation type="submission" date="2019-04" db="EMBL/GenBank/DDBJ databases">
        <title>An improved genome assembly and genetic linkage map for asparagus bean, Vigna unguiculata ssp. sesquipedialis.</title>
        <authorList>
            <person name="Xia Q."/>
            <person name="Zhang R."/>
            <person name="Dong Y."/>
        </authorList>
    </citation>
    <scope>NUCLEOTIDE SEQUENCE [LARGE SCALE GENOMIC DNA]</scope>
    <source>
        <tissue evidence="5">Leaf</tissue>
    </source>
</reference>
<protein>
    <submittedName>
        <fullName evidence="5">Filamin</fullName>
    </submittedName>
</protein>
<evidence type="ECO:0000256" key="3">
    <source>
        <dbReference type="SAM" id="MobiDB-lite"/>
    </source>
</evidence>
<dbReference type="PANTHER" id="PTHR47357:SF4">
    <property type="entry name" value="MYOSIN HEAVY CHAIN-LIKE PROTEIN"/>
    <property type="match status" value="1"/>
</dbReference>
<dbReference type="AlphaFoldDB" id="A0A4D6LS08"/>
<feature type="coiled-coil region" evidence="2">
    <location>
        <begin position="245"/>
        <end position="431"/>
    </location>
</feature>